<reference evidence="3" key="1">
    <citation type="journal article" date="2014" name="Int. J. Syst. Evol. Microbiol.">
        <title>Complete genome sequence of Corynebacterium casei LMG S-19264T (=DSM 44701T), isolated from a smear-ripened cheese.</title>
        <authorList>
            <consortium name="US DOE Joint Genome Institute (JGI-PGF)"/>
            <person name="Walter F."/>
            <person name="Albersmeier A."/>
            <person name="Kalinowski J."/>
            <person name="Ruckert C."/>
        </authorList>
    </citation>
    <scope>NUCLEOTIDE SEQUENCE</scope>
    <source>
        <strain evidence="3">CGMCC 4.7368</strain>
    </source>
</reference>
<dbReference type="SUPFAM" id="SSF50129">
    <property type="entry name" value="GroES-like"/>
    <property type="match status" value="1"/>
</dbReference>
<dbReference type="Gene3D" id="3.40.50.720">
    <property type="entry name" value="NAD(P)-binding Rossmann-like Domain"/>
    <property type="match status" value="1"/>
</dbReference>
<proteinExistence type="predicted"/>
<dbReference type="Proteomes" id="UP000646523">
    <property type="component" value="Unassembled WGS sequence"/>
</dbReference>
<dbReference type="PROSITE" id="PS01162">
    <property type="entry name" value="QOR_ZETA_CRYSTAL"/>
    <property type="match status" value="1"/>
</dbReference>
<dbReference type="InterPro" id="IPR020843">
    <property type="entry name" value="ER"/>
</dbReference>
<evidence type="ECO:0000313" key="4">
    <source>
        <dbReference type="Proteomes" id="UP000646523"/>
    </source>
</evidence>
<dbReference type="PANTHER" id="PTHR11695:SF294">
    <property type="entry name" value="RETICULON-4-INTERACTING PROTEIN 1, MITOCHONDRIAL"/>
    <property type="match status" value="1"/>
</dbReference>
<dbReference type="GO" id="GO:0008270">
    <property type="term" value="F:zinc ion binding"/>
    <property type="evidence" value="ECO:0007669"/>
    <property type="project" value="InterPro"/>
</dbReference>
<dbReference type="Pfam" id="PF13602">
    <property type="entry name" value="ADH_zinc_N_2"/>
    <property type="match status" value="1"/>
</dbReference>
<dbReference type="GO" id="GO:0016491">
    <property type="term" value="F:oxidoreductase activity"/>
    <property type="evidence" value="ECO:0007669"/>
    <property type="project" value="UniProtKB-KW"/>
</dbReference>
<dbReference type="InterPro" id="IPR002364">
    <property type="entry name" value="Quin_OxRdtase/zeta-crystal_CS"/>
</dbReference>
<dbReference type="AlphaFoldDB" id="A0A917ZE71"/>
<gene>
    <name evidence="3" type="ORF">GCM10012289_71310</name>
</gene>
<reference evidence="3" key="2">
    <citation type="submission" date="2020-09" db="EMBL/GenBank/DDBJ databases">
        <authorList>
            <person name="Sun Q."/>
            <person name="Zhou Y."/>
        </authorList>
    </citation>
    <scope>NUCLEOTIDE SEQUENCE</scope>
    <source>
        <strain evidence="3">CGMCC 4.7368</strain>
    </source>
</reference>
<feature type="domain" description="Enoyl reductase (ER)" evidence="2">
    <location>
        <begin position="10"/>
        <end position="320"/>
    </location>
</feature>
<dbReference type="InterPro" id="IPR011032">
    <property type="entry name" value="GroES-like_sf"/>
</dbReference>
<dbReference type="RefSeq" id="WP_189128639.1">
    <property type="nucleotide sequence ID" value="NZ_BMNH01000038.1"/>
</dbReference>
<keyword evidence="1" id="KW-0560">Oxidoreductase</keyword>
<dbReference type="Pfam" id="PF08240">
    <property type="entry name" value="ADH_N"/>
    <property type="match status" value="1"/>
</dbReference>
<evidence type="ECO:0000259" key="2">
    <source>
        <dbReference type="SMART" id="SM00829"/>
    </source>
</evidence>
<accession>A0A917ZE71</accession>
<dbReference type="SMART" id="SM00829">
    <property type="entry name" value="PKS_ER"/>
    <property type="match status" value="1"/>
</dbReference>
<evidence type="ECO:0000313" key="3">
    <source>
        <dbReference type="EMBL" id="GGO81710.1"/>
    </source>
</evidence>
<protein>
    <submittedName>
        <fullName evidence="3">NADPH:quinone reductase</fullName>
    </submittedName>
</protein>
<dbReference type="EMBL" id="BMNH01000038">
    <property type="protein sequence ID" value="GGO81710.1"/>
    <property type="molecule type" value="Genomic_DNA"/>
</dbReference>
<evidence type="ECO:0000256" key="1">
    <source>
        <dbReference type="ARBA" id="ARBA00023002"/>
    </source>
</evidence>
<comment type="caution">
    <text evidence="3">The sequence shown here is derived from an EMBL/GenBank/DDBJ whole genome shotgun (WGS) entry which is preliminary data.</text>
</comment>
<dbReference type="CDD" id="cd08267">
    <property type="entry name" value="MDR1"/>
    <property type="match status" value="1"/>
</dbReference>
<organism evidence="3 4">
    <name type="scientific">Nonomuraea cavernae</name>
    <dbReference type="NCBI Taxonomy" id="2045107"/>
    <lineage>
        <taxon>Bacteria</taxon>
        <taxon>Bacillati</taxon>
        <taxon>Actinomycetota</taxon>
        <taxon>Actinomycetes</taxon>
        <taxon>Streptosporangiales</taxon>
        <taxon>Streptosporangiaceae</taxon>
        <taxon>Nonomuraea</taxon>
    </lineage>
</organism>
<name>A0A917ZE71_9ACTN</name>
<dbReference type="InterPro" id="IPR050700">
    <property type="entry name" value="YIM1/Zinc_Alcohol_DH_Fams"/>
</dbReference>
<dbReference type="PANTHER" id="PTHR11695">
    <property type="entry name" value="ALCOHOL DEHYDROGENASE RELATED"/>
    <property type="match status" value="1"/>
</dbReference>
<dbReference type="InterPro" id="IPR013154">
    <property type="entry name" value="ADH-like_N"/>
</dbReference>
<keyword evidence="4" id="KW-1185">Reference proteome</keyword>
<dbReference type="Gene3D" id="3.90.180.10">
    <property type="entry name" value="Medium-chain alcohol dehydrogenases, catalytic domain"/>
    <property type="match status" value="1"/>
</dbReference>
<dbReference type="SUPFAM" id="SSF51735">
    <property type="entry name" value="NAD(P)-binding Rossmann-fold domains"/>
    <property type="match status" value="1"/>
</dbReference>
<sequence>MKAIIQDRYGSPDVLRLEDIDRPIPGDDQVLVEVYAAGVEQGVAHLMTGLPYLLRLGFGLRAPRHRVRGRELAGRVEAVGKNVTRFRPGDEVFGMGEGTFAAYACARERKLARKPANLTFEQAAAVTISATTALLGIHDIGQVKPGQQVLVTGAGGGVGTFALQLAKAAGAEVTGVCGPAKAELVRSIGADHVIDYTREDFTRGGRRYDVIFDLAGNRPVARLRRALTPRGTLVLGGGEDGGRWLGGMERSLGAILLSPFVGQRLRWLLAGERSEDLERLRELAEAGTITPVIGGTYPLSEAPDALRQLAAGQARGKLVITVRE</sequence>
<dbReference type="InterPro" id="IPR036291">
    <property type="entry name" value="NAD(P)-bd_dom_sf"/>
</dbReference>